<dbReference type="Pfam" id="PF03564">
    <property type="entry name" value="DUF1759"/>
    <property type="match status" value="1"/>
</dbReference>
<name>A0A7I5EAN3_HAECO</name>
<evidence type="ECO:0000313" key="2">
    <source>
        <dbReference type="WBParaSite" id="HCON_00108970-00001"/>
    </source>
</evidence>
<organism evidence="1 2">
    <name type="scientific">Haemonchus contortus</name>
    <name type="common">Barber pole worm</name>
    <dbReference type="NCBI Taxonomy" id="6289"/>
    <lineage>
        <taxon>Eukaryota</taxon>
        <taxon>Metazoa</taxon>
        <taxon>Ecdysozoa</taxon>
        <taxon>Nematoda</taxon>
        <taxon>Chromadorea</taxon>
        <taxon>Rhabditida</taxon>
        <taxon>Rhabditina</taxon>
        <taxon>Rhabditomorpha</taxon>
        <taxon>Strongyloidea</taxon>
        <taxon>Trichostrongylidae</taxon>
        <taxon>Haemonchus</taxon>
    </lineage>
</organism>
<keyword evidence="1" id="KW-1185">Reference proteome</keyword>
<dbReference type="WBParaSite" id="HCON_00108970-00001">
    <property type="protein sequence ID" value="HCON_00108970-00001"/>
    <property type="gene ID" value="HCON_00108970"/>
</dbReference>
<sequence>MPEIHTEAAVPRMVELPTLPIPKFKGNIWNWENFWKLFNANVHSQELPEPFKFNYLLDAVQGEAKESVRKFQLTKDNYFKGIEFLHTRYGSREELIRKLIDRLEKFQLRSQSLKDQRSLMGQMQVIIEQLRRKREQVVSQWMIKTILSKFPEELKRKVFHKKKVAFFKSTTIFDARSFGPE</sequence>
<accession>A0A7I5EAN3</accession>
<dbReference type="OMA" id="PEIHTEA"/>
<dbReference type="PANTHER" id="PTHR22954:SF3">
    <property type="entry name" value="PROTEIN CBG08539"/>
    <property type="match status" value="1"/>
</dbReference>
<dbReference type="OrthoDB" id="5864015at2759"/>
<evidence type="ECO:0000313" key="1">
    <source>
        <dbReference type="Proteomes" id="UP000025227"/>
    </source>
</evidence>
<dbReference type="PANTHER" id="PTHR22954">
    <property type="entry name" value="RETROVIRAL PROTEASE-RELATED"/>
    <property type="match status" value="1"/>
</dbReference>
<dbReference type="InterPro" id="IPR005312">
    <property type="entry name" value="DUF1759"/>
</dbReference>
<dbReference type="AlphaFoldDB" id="A0A7I5EAN3"/>
<reference evidence="2" key="1">
    <citation type="submission" date="2020-12" db="UniProtKB">
        <authorList>
            <consortium name="WormBaseParasite"/>
        </authorList>
    </citation>
    <scope>IDENTIFICATION</scope>
    <source>
        <strain evidence="2">MHco3</strain>
    </source>
</reference>
<protein>
    <submittedName>
        <fullName evidence="2">Uncharacterized protein</fullName>
    </submittedName>
</protein>
<dbReference type="Proteomes" id="UP000025227">
    <property type="component" value="Unplaced"/>
</dbReference>
<proteinExistence type="predicted"/>